<dbReference type="EMBL" id="WKJO01000001">
    <property type="protein sequence ID" value="MRX22632.1"/>
    <property type="molecule type" value="Genomic_DNA"/>
</dbReference>
<dbReference type="Proteomes" id="UP000439022">
    <property type="component" value="Unassembled WGS sequence"/>
</dbReference>
<dbReference type="GO" id="GO:0016491">
    <property type="term" value="F:oxidoreductase activity"/>
    <property type="evidence" value="ECO:0007669"/>
    <property type="project" value="UniProtKB-KW"/>
</dbReference>
<evidence type="ECO:0000256" key="3">
    <source>
        <dbReference type="PIRSR" id="PIRSR000239-1"/>
    </source>
</evidence>
<dbReference type="Pfam" id="PF00578">
    <property type="entry name" value="AhpC-TSA"/>
    <property type="match status" value="1"/>
</dbReference>
<dbReference type="InterPro" id="IPR000866">
    <property type="entry name" value="AhpC/TSA"/>
</dbReference>
<name>A0A6A8GJH6_9EURY</name>
<keyword evidence="1" id="KW-0560">Oxidoreductase</keyword>
<evidence type="ECO:0000256" key="1">
    <source>
        <dbReference type="ARBA" id="ARBA00023002"/>
    </source>
</evidence>
<dbReference type="SUPFAM" id="SSF52833">
    <property type="entry name" value="Thioredoxin-like"/>
    <property type="match status" value="1"/>
</dbReference>
<dbReference type="GO" id="GO:0016209">
    <property type="term" value="F:antioxidant activity"/>
    <property type="evidence" value="ECO:0007669"/>
    <property type="project" value="InterPro"/>
</dbReference>
<dbReference type="PANTHER" id="PTHR43110:SF1">
    <property type="entry name" value="THIOL PEROXIDASE"/>
    <property type="match status" value="1"/>
</dbReference>
<gene>
    <name evidence="5" type="ORF">GJR96_11810</name>
</gene>
<feature type="domain" description="Thioredoxin" evidence="4">
    <location>
        <begin position="2"/>
        <end position="161"/>
    </location>
</feature>
<keyword evidence="6" id="KW-1185">Reference proteome</keyword>
<dbReference type="InterPro" id="IPR050455">
    <property type="entry name" value="Tpx_Peroxidase_subfamily"/>
</dbReference>
<feature type="active site" description="Cysteine sulfenic acid (-SOH) intermediate; for peroxidase activity" evidence="3">
    <location>
        <position position="51"/>
    </location>
</feature>
<comment type="caution">
    <text evidence="5">The sequence shown here is derived from an EMBL/GenBank/DDBJ whole genome shotgun (WGS) entry which is preliminary data.</text>
</comment>
<protein>
    <submittedName>
        <fullName evidence="5">Redoxin domain-containing protein</fullName>
    </submittedName>
</protein>
<dbReference type="RefSeq" id="WP_151163100.1">
    <property type="nucleotide sequence ID" value="NZ_WKJO01000001.1"/>
</dbReference>
<dbReference type="PIRSF" id="PIRSF000239">
    <property type="entry name" value="AHPC"/>
    <property type="match status" value="1"/>
</dbReference>
<dbReference type="PANTHER" id="PTHR43110">
    <property type="entry name" value="THIOL PEROXIDASE"/>
    <property type="match status" value="1"/>
</dbReference>
<sequence>MLDVGDSAPDFSVPIAGGEVYNDISSFTLSDALGDGPIVLAFIPAAFTSGCTTEMCTFRDSMHRFDALDAQVYGISVDLPPALNIFIQQEELNFPMLSDWRHEVIHDYGVVLPDMYDLFEVAKRSIFVLDSTGTVTYRWVEGEGKTDYGAAIDAVYDAVAETVSS</sequence>
<evidence type="ECO:0000313" key="6">
    <source>
        <dbReference type="Proteomes" id="UP000439022"/>
    </source>
</evidence>
<evidence type="ECO:0000256" key="2">
    <source>
        <dbReference type="ARBA" id="ARBA00023284"/>
    </source>
</evidence>
<organism evidence="5 6">
    <name type="scientific">Haloferax litoreum</name>
    <dbReference type="NCBI Taxonomy" id="2666140"/>
    <lineage>
        <taxon>Archaea</taxon>
        <taxon>Methanobacteriati</taxon>
        <taxon>Methanobacteriota</taxon>
        <taxon>Stenosarchaea group</taxon>
        <taxon>Halobacteria</taxon>
        <taxon>Halobacteriales</taxon>
        <taxon>Haloferacaceae</taxon>
        <taxon>Haloferax</taxon>
    </lineage>
</organism>
<dbReference type="InterPro" id="IPR024706">
    <property type="entry name" value="Peroxiredoxin_AhpC-typ"/>
</dbReference>
<reference evidence="5 6" key="1">
    <citation type="submission" date="2019-11" db="EMBL/GenBank/DDBJ databases">
        <title>Whole genome sequence of Haloferax sp. MBLA0076.</title>
        <authorList>
            <person name="Seo M.-J."/>
            <person name="Cho E.-S."/>
        </authorList>
    </citation>
    <scope>NUCLEOTIDE SEQUENCE [LARGE SCALE GENOMIC DNA]</scope>
    <source>
        <strain evidence="5 6">MBLA0076</strain>
    </source>
</reference>
<proteinExistence type="predicted"/>
<dbReference type="InterPro" id="IPR036249">
    <property type="entry name" value="Thioredoxin-like_sf"/>
</dbReference>
<evidence type="ECO:0000259" key="4">
    <source>
        <dbReference type="PROSITE" id="PS51352"/>
    </source>
</evidence>
<accession>A0A6A8GJH6</accession>
<dbReference type="InterPro" id="IPR013766">
    <property type="entry name" value="Thioredoxin_domain"/>
</dbReference>
<dbReference type="Gene3D" id="3.40.30.10">
    <property type="entry name" value="Glutaredoxin"/>
    <property type="match status" value="1"/>
</dbReference>
<dbReference type="AlphaFoldDB" id="A0A6A8GJH6"/>
<dbReference type="PROSITE" id="PS51352">
    <property type="entry name" value="THIOREDOXIN_2"/>
    <property type="match status" value="1"/>
</dbReference>
<evidence type="ECO:0000313" key="5">
    <source>
        <dbReference type="EMBL" id="MRX22632.1"/>
    </source>
</evidence>
<keyword evidence="2" id="KW-0676">Redox-active center</keyword>